<sequence length="522" mass="56985">MKCNVLNVEKKTDSTSPLSTKTLDPDLASYFLVHRQTRDSTAVSPSYQEFKDNASRKSAKSNKTTKSKHARTPANSISSALLASRKRRNIAEWNDKSVGASTKLWTPSLFESQRHPADPPRPPRPGLEWVWFPDGYWAEREVRDVPLKKTRPRWWNISPEMSAEKSKRDSATSRLTADNVPQRTDIPEIKIGSSSHSIFVTAGKPSRKSSRKSSKVESLLSIKLGGFNFLRPDTETDISSQPETLGSKNRVESGMDSVDMVGWGSRTTTVLEGAASYFNNQRVGLGSKSCASTPVLPSSPEYRTRRPFGLAPWHRKSSNGSFLSVSSSVHQILMGRTPVASPHPDRKYAGHEGRTYPNVEISSPDPNEPNFLPSEAKRINTPPMSPGTPGGARGFFFDLKAAKDEAEAASPATSNGSGSATGKPKSPRGWWNTDSKHITGGNKTPIQSEKYPALARALSPSAFELSLPPEHLPSSPLCPKNPMHSSGGKGICPFHGRRKSVALKVIKRVNTGNMSSSGTTIR</sequence>
<evidence type="ECO:0000256" key="1">
    <source>
        <dbReference type="SAM" id="MobiDB-lite"/>
    </source>
</evidence>
<feature type="region of interest" description="Disordered" evidence="1">
    <location>
        <begin position="38"/>
        <end position="81"/>
    </location>
</feature>
<feature type="region of interest" description="Disordered" evidence="1">
    <location>
        <begin position="337"/>
        <end position="447"/>
    </location>
</feature>
<organism evidence="2 3">
    <name type="scientific">Phialocephala subalpina</name>
    <dbReference type="NCBI Taxonomy" id="576137"/>
    <lineage>
        <taxon>Eukaryota</taxon>
        <taxon>Fungi</taxon>
        <taxon>Dikarya</taxon>
        <taxon>Ascomycota</taxon>
        <taxon>Pezizomycotina</taxon>
        <taxon>Leotiomycetes</taxon>
        <taxon>Helotiales</taxon>
        <taxon>Mollisiaceae</taxon>
        <taxon>Phialocephala</taxon>
        <taxon>Phialocephala fortinii species complex</taxon>
    </lineage>
</organism>
<dbReference type="EMBL" id="FJOG01000020">
    <property type="protein sequence ID" value="CZR62381.1"/>
    <property type="molecule type" value="Genomic_DNA"/>
</dbReference>
<accession>A0A1L7XBI3</accession>
<evidence type="ECO:0000313" key="2">
    <source>
        <dbReference type="EMBL" id="CZR62381.1"/>
    </source>
</evidence>
<evidence type="ECO:0000313" key="3">
    <source>
        <dbReference type="Proteomes" id="UP000184330"/>
    </source>
</evidence>
<gene>
    <name evidence="2" type="ORF">PAC_12278</name>
</gene>
<protein>
    <submittedName>
        <fullName evidence="2">Uncharacterized protein</fullName>
    </submittedName>
</protein>
<proteinExistence type="predicted"/>
<dbReference type="OrthoDB" id="2186602at2759"/>
<feature type="compositionally biased region" description="Polar residues" evidence="1">
    <location>
        <begin position="411"/>
        <end position="420"/>
    </location>
</feature>
<feature type="compositionally biased region" description="Basic and acidic residues" evidence="1">
    <location>
        <begin position="343"/>
        <end position="354"/>
    </location>
</feature>
<dbReference type="Proteomes" id="UP000184330">
    <property type="component" value="Unassembled WGS sequence"/>
</dbReference>
<name>A0A1L7XBI3_9HELO</name>
<feature type="region of interest" description="Disordered" evidence="1">
    <location>
        <begin position="1"/>
        <end position="21"/>
    </location>
</feature>
<keyword evidence="3" id="KW-1185">Reference proteome</keyword>
<dbReference type="STRING" id="576137.A0A1L7XBI3"/>
<dbReference type="AlphaFoldDB" id="A0A1L7XBI3"/>
<reference evidence="2 3" key="1">
    <citation type="submission" date="2016-03" db="EMBL/GenBank/DDBJ databases">
        <authorList>
            <person name="Ploux O."/>
        </authorList>
    </citation>
    <scope>NUCLEOTIDE SEQUENCE [LARGE SCALE GENOMIC DNA]</scope>
    <source>
        <strain evidence="2 3">UAMH 11012</strain>
    </source>
</reference>
<feature type="compositionally biased region" description="Basic residues" evidence="1">
    <location>
        <begin position="57"/>
        <end position="71"/>
    </location>
</feature>